<organism evidence="2 3">
    <name type="scientific">Mikania micrantha</name>
    <name type="common">bitter vine</name>
    <dbReference type="NCBI Taxonomy" id="192012"/>
    <lineage>
        <taxon>Eukaryota</taxon>
        <taxon>Viridiplantae</taxon>
        <taxon>Streptophyta</taxon>
        <taxon>Embryophyta</taxon>
        <taxon>Tracheophyta</taxon>
        <taxon>Spermatophyta</taxon>
        <taxon>Magnoliopsida</taxon>
        <taxon>eudicotyledons</taxon>
        <taxon>Gunneridae</taxon>
        <taxon>Pentapetalae</taxon>
        <taxon>asterids</taxon>
        <taxon>campanulids</taxon>
        <taxon>Asterales</taxon>
        <taxon>Asteraceae</taxon>
        <taxon>Asteroideae</taxon>
        <taxon>Heliantheae alliance</taxon>
        <taxon>Eupatorieae</taxon>
        <taxon>Mikania</taxon>
    </lineage>
</organism>
<protein>
    <submittedName>
        <fullName evidence="2">Uncharacterized protein</fullName>
    </submittedName>
</protein>
<proteinExistence type="predicted"/>
<evidence type="ECO:0000313" key="3">
    <source>
        <dbReference type="Proteomes" id="UP000326396"/>
    </source>
</evidence>
<comment type="caution">
    <text evidence="2">The sequence shown here is derived from an EMBL/GenBank/DDBJ whole genome shotgun (WGS) entry which is preliminary data.</text>
</comment>
<accession>A0A5N6L9Z4</accession>
<feature type="region of interest" description="Disordered" evidence="1">
    <location>
        <begin position="78"/>
        <end position="107"/>
    </location>
</feature>
<keyword evidence="3" id="KW-1185">Reference proteome</keyword>
<sequence length="107" mass="11951">MYFSSESGAERQVSIVVDFCRVNGAKRNFFSGGIDQRYEARISKPSQYVYSYDVLLAGECRGRCRFSGLGGGVHEGFRGEGERKGKWGSGEKKARQMQEKKGDIVEP</sequence>
<dbReference type="Proteomes" id="UP000326396">
    <property type="component" value="Unassembled WGS sequence"/>
</dbReference>
<evidence type="ECO:0000313" key="2">
    <source>
        <dbReference type="EMBL" id="KAC9333157.1"/>
    </source>
</evidence>
<dbReference type="AlphaFoldDB" id="A0A5N6L9Z4"/>
<evidence type="ECO:0000256" key="1">
    <source>
        <dbReference type="SAM" id="MobiDB-lite"/>
    </source>
</evidence>
<dbReference type="EMBL" id="SZYD01002619">
    <property type="protein sequence ID" value="KAC9333157.1"/>
    <property type="molecule type" value="Genomic_DNA"/>
</dbReference>
<gene>
    <name evidence="2" type="ORF">E3N88_45965</name>
</gene>
<reference evidence="2 3" key="1">
    <citation type="submission" date="2019-05" db="EMBL/GenBank/DDBJ databases">
        <title>Mikania micrantha, genome provides insights into the molecular mechanism of rapid growth.</title>
        <authorList>
            <person name="Liu B."/>
        </authorList>
    </citation>
    <scope>NUCLEOTIDE SEQUENCE [LARGE SCALE GENOMIC DNA]</scope>
    <source>
        <strain evidence="2">NLD-2019</strain>
        <tissue evidence="2">Leaf</tissue>
    </source>
</reference>
<name>A0A5N6L9Z4_9ASTR</name>